<evidence type="ECO:0008006" key="3">
    <source>
        <dbReference type="Google" id="ProtNLM"/>
    </source>
</evidence>
<accession>A0ABX7QKM4</accession>
<protein>
    <recommendedName>
        <fullName evidence="3">Class IIb bacteriocin, lactobin A/cerein 7B family</fullName>
    </recommendedName>
</protein>
<gene>
    <name evidence="1" type="ORF">J0383_10340</name>
</gene>
<name>A0ABX7QKM4_9FLAO</name>
<dbReference type="Proteomes" id="UP000663440">
    <property type="component" value="Chromosome"/>
</dbReference>
<organism evidence="1 2">
    <name type="scientific">Flavobacterium endoglycinae</name>
    <dbReference type="NCBI Taxonomy" id="2816357"/>
    <lineage>
        <taxon>Bacteria</taxon>
        <taxon>Pseudomonadati</taxon>
        <taxon>Bacteroidota</taxon>
        <taxon>Flavobacteriia</taxon>
        <taxon>Flavobacteriales</taxon>
        <taxon>Flavobacteriaceae</taxon>
        <taxon>Flavobacterium</taxon>
    </lineage>
</organism>
<dbReference type="RefSeq" id="WP_207298304.1">
    <property type="nucleotide sequence ID" value="NZ_CP071448.1"/>
</dbReference>
<reference evidence="1 2" key="1">
    <citation type="submission" date="2021-03" db="EMBL/GenBank/DDBJ databases">
        <title>Flavobacterium kribbensis sp. nov, an endophytic bacteria, isolated from soybean.</title>
        <authorList>
            <person name="Lee J."/>
            <person name="Seo J."/>
        </authorList>
    </citation>
    <scope>NUCLEOTIDE SEQUENCE [LARGE SCALE GENOMIC DNA]</scope>
    <source>
        <strain evidence="1 2">BB8</strain>
    </source>
</reference>
<evidence type="ECO:0000313" key="2">
    <source>
        <dbReference type="Proteomes" id="UP000663440"/>
    </source>
</evidence>
<keyword evidence="2" id="KW-1185">Reference proteome</keyword>
<proteinExistence type="predicted"/>
<sequence>MEKIELVSEIKLIELSSIEQLEINGGFAIEVITCCLGACAFAYQIGKDMAAKGW</sequence>
<evidence type="ECO:0000313" key="1">
    <source>
        <dbReference type="EMBL" id="QSW91183.1"/>
    </source>
</evidence>
<dbReference type="EMBL" id="CP071448">
    <property type="protein sequence ID" value="QSW91183.1"/>
    <property type="molecule type" value="Genomic_DNA"/>
</dbReference>